<protein>
    <recommendedName>
        <fullName evidence="1">N-acetyltransferase domain-containing protein</fullName>
    </recommendedName>
</protein>
<evidence type="ECO:0000259" key="1">
    <source>
        <dbReference type="PROSITE" id="PS51186"/>
    </source>
</evidence>
<dbReference type="Gene3D" id="3.40.630.30">
    <property type="match status" value="1"/>
</dbReference>
<comment type="caution">
    <text evidence="2">The sequence shown here is derived from an EMBL/GenBank/DDBJ whole genome shotgun (WGS) entry which is preliminary data.</text>
</comment>
<dbReference type="PANTHER" id="PTHR43792:SF1">
    <property type="entry name" value="N-ACETYLTRANSFERASE DOMAIN-CONTAINING PROTEIN"/>
    <property type="match status" value="1"/>
</dbReference>
<dbReference type="GO" id="GO:0016747">
    <property type="term" value="F:acyltransferase activity, transferring groups other than amino-acyl groups"/>
    <property type="evidence" value="ECO:0007669"/>
    <property type="project" value="InterPro"/>
</dbReference>
<dbReference type="InParanoid" id="A0A7C8IYL3"/>
<reference evidence="2 3" key="1">
    <citation type="submission" date="2019-12" db="EMBL/GenBank/DDBJ databases">
        <title>Draft genome sequence of the ascomycete Xylaria multiplex DSM 110363.</title>
        <authorList>
            <person name="Buettner E."/>
            <person name="Kellner H."/>
        </authorList>
    </citation>
    <scope>NUCLEOTIDE SEQUENCE [LARGE SCALE GENOMIC DNA]</scope>
    <source>
        <strain evidence="2 3">DSM 110363</strain>
    </source>
</reference>
<dbReference type="InterPro" id="IPR000182">
    <property type="entry name" value="GNAT_dom"/>
</dbReference>
<dbReference type="PANTHER" id="PTHR43792">
    <property type="entry name" value="GNAT FAMILY, PUTATIVE (AFU_ORTHOLOGUE AFUA_3G00765)-RELATED-RELATED"/>
    <property type="match status" value="1"/>
</dbReference>
<dbReference type="OrthoDB" id="64477at2759"/>
<proteinExistence type="predicted"/>
<dbReference type="AlphaFoldDB" id="A0A7C8IYL3"/>
<dbReference type="InterPro" id="IPR051531">
    <property type="entry name" value="N-acetyltransferase"/>
</dbReference>
<organism evidence="2 3">
    <name type="scientific">Xylaria multiplex</name>
    <dbReference type="NCBI Taxonomy" id="323545"/>
    <lineage>
        <taxon>Eukaryota</taxon>
        <taxon>Fungi</taxon>
        <taxon>Dikarya</taxon>
        <taxon>Ascomycota</taxon>
        <taxon>Pezizomycotina</taxon>
        <taxon>Sordariomycetes</taxon>
        <taxon>Xylariomycetidae</taxon>
        <taxon>Xylariales</taxon>
        <taxon>Xylariaceae</taxon>
        <taxon>Xylaria</taxon>
    </lineage>
</organism>
<dbReference type="EMBL" id="WUBL01000036">
    <property type="protein sequence ID" value="KAF2969462.1"/>
    <property type="molecule type" value="Genomic_DNA"/>
</dbReference>
<dbReference type="PROSITE" id="PS51186">
    <property type="entry name" value="GNAT"/>
    <property type="match status" value="1"/>
</dbReference>
<evidence type="ECO:0000313" key="3">
    <source>
        <dbReference type="Proteomes" id="UP000481858"/>
    </source>
</evidence>
<evidence type="ECO:0000313" key="2">
    <source>
        <dbReference type="EMBL" id="KAF2969462.1"/>
    </source>
</evidence>
<dbReference type="SUPFAM" id="SSF55729">
    <property type="entry name" value="Acyl-CoA N-acyltransferases (Nat)"/>
    <property type="match status" value="1"/>
</dbReference>
<dbReference type="Proteomes" id="UP000481858">
    <property type="component" value="Unassembled WGS sequence"/>
</dbReference>
<gene>
    <name evidence="2" type="ORF">GQX73_g4150</name>
</gene>
<accession>A0A7C8IYL3</accession>
<keyword evidence="3" id="KW-1185">Reference proteome</keyword>
<name>A0A7C8IYL3_9PEZI</name>
<dbReference type="Pfam" id="PF13302">
    <property type="entry name" value="Acetyltransf_3"/>
    <property type="match status" value="1"/>
</dbReference>
<sequence length="208" mass="23333">MAASSPFARDAYEVHSPRLIIRTAIEADAEGMRDFITNPDNNPHTPTESNVSIESMRTRIGKWQELTAKGTKGFQVITLRSTGELIGYGGFNCFDLIEEPAENAISCYLTDIGISIAKSHWRNGYGLEAMCALTEYAFAELGVTRVRIETELSNEPWRRLMHAVGFAQLEKQQQVTFGEKPIGYTWHFDAADWQAVKEAMQGKGKWPL</sequence>
<feature type="domain" description="N-acetyltransferase" evidence="1">
    <location>
        <begin position="19"/>
        <end position="191"/>
    </location>
</feature>
<dbReference type="InterPro" id="IPR016181">
    <property type="entry name" value="Acyl_CoA_acyltransferase"/>
</dbReference>